<keyword evidence="1" id="KW-1133">Transmembrane helix</keyword>
<sequence length="169" mass="19037">MVEFTHSEAGLKIEGLEPSDTLLRFKLKRRRTSDSDERRDDISKSNGKGGNPLLILLLVCVIVTWGVAATLVFDLVDYKGLVEKGKNIGSEIQEEDIKNAVGALYPFQYEIVRHPIRSLGQGLINIDDYITEALSPRKGWADELPAEDIIPQKRVKANKTIEFKKYPKL</sequence>
<proteinExistence type="predicted"/>
<reference evidence="2 4" key="1">
    <citation type="journal article" date="2010" name="Science">
        <title>Plasticity of animal genome architecture unmasked by rapid evolution of a pelagic tunicate.</title>
        <authorList>
            <person name="Denoeud F."/>
            <person name="Henriet S."/>
            <person name="Mungpakdee S."/>
            <person name="Aury J.M."/>
            <person name="Da Silva C."/>
            <person name="Brinkmann H."/>
            <person name="Mikhaleva J."/>
            <person name="Olsen L.C."/>
            <person name="Jubin C."/>
            <person name="Canestro C."/>
            <person name="Bouquet J.M."/>
            <person name="Danks G."/>
            <person name="Poulain J."/>
            <person name="Campsteijn C."/>
            <person name="Adamski M."/>
            <person name="Cross I."/>
            <person name="Yadetie F."/>
            <person name="Muffato M."/>
            <person name="Louis A."/>
            <person name="Butcher S."/>
            <person name="Tsagkogeorga G."/>
            <person name="Konrad A."/>
            <person name="Singh S."/>
            <person name="Jensen M.F."/>
            <person name="Cong E.H."/>
            <person name="Eikeseth-Otteraa H."/>
            <person name="Noel B."/>
            <person name="Anthouard V."/>
            <person name="Porcel B.M."/>
            <person name="Kachouri-Lafond R."/>
            <person name="Nishino A."/>
            <person name="Ugolini M."/>
            <person name="Chourrout P."/>
            <person name="Nishida H."/>
            <person name="Aasland R."/>
            <person name="Huzurbazar S."/>
            <person name="Westhof E."/>
            <person name="Delsuc F."/>
            <person name="Lehrach H."/>
            <person name="Reinhardt R."/>
            <person name="Weissenbach J."/>
            <person name="Roy S.W."/>
            <person name="Artiguenave F."/>
            <person name="Postlethwait J.H."/>
            <person name="Manak J.R."/>
            <person name="Thompson E.M."/>
            <person name="Jaillon O."/>
            <person name="Du Pasquier L."/>
            <person name="Boudinot P."/>
            <person name="Liberles D.A."/>
            <person name="Volff J.N."/>
            <person name="Philippe H."/>
            <person name="Lenhard B."/>
            <person name="Roest Crollius H."/>
            <person name="Wincker P."/>
            <person name="Chourrout D."/>
        </authorList>
    </citation>
    <scope>NUCLEOTIDE SEQUENCE [LARGE SCALE GENOMIC DNA]</scope>
</reference>
<organism evidence="2 4">
    <name type="scientific">Oikopleura dioica</name>
    <name type="common">Tunicate</name>
    <dbReference type="NCBI Taxonomy" id="34765"/>
    <lineage>
        <taxon>Eukaryota</taxon>
        <taxon>Metazoa</taxon>
        <taxon>Chordata</taxon>
        <taxon>Tunicata</taxon>
        <taxon>Appendicularia</taxon>
        <taxon>Copelata</taxon>
        <taxon>Oikopleuridae</taxon>
        <taxon>Oikopleura</taxon>
    </lineage>
</organism>
<dbReference type="AlphaFoldDB" id="E4X5C5"/>
<dbReference type="Proteomes" id="UP000011014">
    <property type="component" value="Unassembled WGS sequence"/>
</dbReference>
<gene>
    <name evidence="2" type="ORF">GSOID_T00002358001</name>
    <name evidence="3" type="ORF">GSOID_T00022386001</name>
</gene>
<feature type="transmembrane region" description="Helical" evidence="1">
    <location>
        <begin position="53"/>
        <end position="76"/>
    </location>
</feature>
<keyword evidence="1" id="KW-0812">Transmembrane</keyword>
<name>E4X5C5_OIKDI</name>
<evidence type="ECO:0000256" key="1">
    <source>
        <dbReference type="SAM" id="Phobius"/>
    </source>
</evidence>
<protein>
    <submittedName>
        <fullName evidence="2">Uncharacterized protein</fullName>
    </submittedName>
</protein>
<keyword evidence="1" id="KW-0472">Membrane</keyword>
<dbReference type="EMBL" id="FN653025">
    <property type="protein sequence ID" value="CBY18494.1"/>
    <property type="molecule type" value="Genomic_DNA"/>
</dbReference>
<accession>E4X5C5</accession>
<evidence type="ECO:0000313" key="2">
    <source>
        <dbReference type="EMBL" id="CBY18494.1"/>
    </source>
</evidence>
<evidence type="ECO:0000313" key="3">
    <source>
        <dbReference type="EMBL" id="CBY40388.1"/>
    </source>
</evidence>
<dbReference type="EMBL" id="FN655899">
    <property type="protein sequence ID" value="CBY40388.1"/>
    <property type="molecule type" value="Genomic_DNA"/>
</dbReference>
<evidence type="ECO:0000313" key="4">
    <source>
        <dbReference type="Proteomes" id="UP000001307"/>
    </source>
</evidence>
<keyword evidence="4" id="KW-1185">Reference proteome</keyword>
<dbReference type="Proteomes" id="UP000001307">
    <property type="component" value="Unassembled WGS sequence"/>
</dbReference>